<evidence type="ECO:0000256" key="8">
    <source>
        <dbReference type="ARBA" id="ARBA00023125"/>
    </source>
</evidence>
<feature type="domain" description="KaiC" evidence="11">
    <location>
        <begin position="235"/>
        <end position="466"/>
    </location>
</feature>
<dbReference type="InterPro" id="IPR030665">
    <property type="entry name" value="KaiC"/>
</dbReference>
<feature type="domain" description="RecA family profile 1" evidence="10">
    <location>
        <begin position="233"/>
        <end position="272"/>
    </location>
</feature>
<dbReference type="InterPro" id="IPR010624">
    <property type="entry name" value="KaiC_dom"/>
</dbReference>
<dbReference type="InterPro" id="IPR051347">
    <property type="entry name" value="Circadian_clock_KaiC-rel"/>
</dbReference>
<dbReference type="PANTHER" id="PTHR42926:SF1">
    <property type="entry name" value="CIRCADIAN CLOCK OSCILLATOR PROTEIN KAIC 1"/>
    <property type="match status" value="1"/>
</dbReference>
<evidence type="ECO:0000313" key="13">
    <source>
        <dbReference type="Proteomes" id="UP000267400"/>
    </source>
</evidence>
<gene>
    <name evidence="12" type="ORF">EKG36_08095</name>
</gene>
<dbReference type="SMART" id="SM00382">
    <property type="entry name" value="AAA"/>
    <property type="match status" value="2"/>
</dbReference>
<evidence type="ECO:0000256" key="1">
    <source>
        <dbReference type="ARBA" id="ARBA00012513"/>
    </source>
</evidence>
<dbReference type="InterPro" id="IPR003593">
    <property type="entry name" value="AAA+_ATPase"/>
</dbReference>
<dbReference type="GO" id="GO:0140664">
    <property type="term" value="F:ATP-dependent DNA damage sensor activity"/>
    <property type="evidence" value="ECO:0007669"/>
    <property type="project" value="InterPro"/>
</dbReference>
<name>A0A431V4A1_9GAMM</name>
<dbReference type="RefSeq" id="WP_126482886.1">
    <property type="nucleotide sequence ID" value="NZ_RXNS01000006.1"/>
</dbReference>
<keyword evidence="13" id="KW-1185">Reference proteome</keyword>
<keyword evidence="3" id="KW-0808">Transferase</keyword>
<protein>
    <recommendedName>
        <fullName evidence="1">non-specific serine/threonine protein kinase</fullName>
        <ecNumber evidence="1">2.7.11.1</ecNumber>
    </recommendedName>
</protein>
<accession>A0A431V4A1</accession>
<keyword evidence="2" id="KW-0597">Phosphoprotein</keyword>
<keyword evidence="4" id="KW-0677">Repeat</keyword>
<dbReference type="EMBL" id="RXNS01000006">
    <property type="protein sequence ID" value="RTR05068.1"/>
    <property type="molecule type" value="Genomic_DNA"/>
</dbReference>
<dbReference type="GO" id="GO:0005524">
    <property type="term" value="F:ATP binding"/>
    <property type="evidence" value="ECO:0007669"/>
    <property type="project" value="InterPro"/>
</dbReference>
<feature type="domain" description="KaiC" evidence="11">
    <location>
        <begin position="4"/>
        <end position="232"/>
    </location>
</feature>
<dbReference type="InterPro" id="IPR020588">
    <property type="entry name" value="RecA_ATP-bd"/>
</dbReference>
<dbReference type="PANTHER" id="PTHR42926">
    <property type="match status" value="1"/>
</dbReference>
<dbReference type="InterPro" id="IPR014774">
    <property type="entry name" value="KaiC-like_dom"/>
</dbReference>
<dbReference type="EC" id="2.7.11.1" evidence="1"/>
<dbReference type="AlphaFoldDB" id="A0A431V4A1"/>
<dbReference type="PRINTS" id="PR01874">
    <property type="entry name" value="DNAREPAIRADA"/>
</dbReference>
<dbReference type="SUPFAM" id="SSF52540">
    <property type="entry name" value="P-loop containing nucleoside triphosphate hydrolases"/>
    <property type="match status" value="2"/>
</dbReference>
<dbReference type="PIRSF" id="PIRSF039117">
    <property type="entry name" value="KaiC"/>
    <property type="match status" value="1"/>
</dbReference>
<dbReference type="PROSITE" id="PS50162">
    <property type="entry name" value="RECA_2"/>
    <property type="match status" value="1"/>
</dbReference>
<dbReference type="OrthoDB" id="9787927at2"/>
<keyword evidence="9" id="KW-0234">DNA repair</keyword>
<evidence type="ECO:0000256" key="2">
    <source>
        <dbReference type="ARBA" id="ARBA00022553"/>
    </source>
</evidence>
<dbReference type="Gene3D" id="3.40.50.300">
    <property type="entry name" value="P-loop containing nucleotide triphosphate hydrolases"/>
    <property type="match status" value="2"/>
</dbReference>
<evidence type="ECO:0000259" key="10">
    <source>
        <dbReference type="PROSITE" id="PS50162"/>
    </source>
</evidence>
<keyword evidence="7" id="KW-0378">Hydrolase</keyword>
<dbReference type="InterPro" id="IPR027417">
    <property type="entry name" value="P-loop_NTPase"/>
</dbReference>
<evidence type="ECO:0000313" key="12">
    <source>
        <dbReference type="EMBL" id="RTR05068.1"/>
    </source>
</evidence>
<reference evidence="12 13" key="1">
    <citation type="submission" date="2018-12" db="EMBL/GenBank/DDBJ databases">
        <authorList>
            <person name="Yu L."/>
        </authorList>
    </citation>
    <scope>NUCLEOTIDE SEQUENCE [LARGE SCALE GENOMIC DNA]</scope>
    <source>
        <strain evidence="12 13">11S</strain>
    </source>
</reference>
<dbReference type="GO" id="GO:0016787">
    <property type="term" value="F:hydrolase activity"/>
    <property type="evidence" value="ECO:0007669"/>
    <property type="project" value="UniProtKB-KW"/>
</dbReference>
<dbReference type="Pfam" id="PF06745">
    <property type="entry name" value="ATPase"/>
    <property type="match status" value="2"/>
</dbReference>
<evidence type="ECO:0000259" key="11">
    <source>
        <dbReference type="PROSITE" id="PS51146"/>
    </source>
</evidence>
<organism evidence="12 13">
    <name type="scientific">Halomonas nitroreducens</name>
    <dbReference type="NCBI Taxonomy" id="447425"/>
    <lineage>
        <taxon>Bacteria</taxon>
        <taxon>Pseudomonadati</taxon>
        <taxon>Pseudomonadota</taxon>
        <taxon>Gammaproteobacteria</taxon>
        <taxon>Oceanospirillales</taxon>
        <taxon>Halomonadaceae</taxon>
        <taxon>Halomonas</taxon>
    </lineage>
</organism>
<evidence type="ECO:0000256" key="3">
    <source>
        <dbReference type="ARBA" id="ARBA00022679"/>
    </source>
</evidence>
<evidence type="ECO:0000256" key="7">
    <source>
        <dbReference type="ARBA" id="ARBA00022801"/>
    </source>
</evidence>
<comment type="caution">
    <text evidence="12">The sequence shown here is derived from an EMBL/GenBank/DDBJ whole genome shotgun (WGS) entry which is preliminary data.</text>
</comment>
<sequence>MEETRISTGCGGLDHILGGGLPPRKAYMLRGGPGLGKTSLGLQFLAAARHLGEALYIGFQESEAHLLDNARRQSLDIAGVHLLSLGPDETLFTDRQHYDIFHPAEVELEPLVQRITDAIDAHQPQTVFIDSINHLNLLFADTFQFRAQILSFLRYLCSRGCTVMFSTDAGSPADSELQFLADGVIELDEGFLQVRKLRGAWFMTGRHQYRVGVHGLQAFPHHLPPAASIAAPVGEPLSSGSPCLDRLLGGGIEPGTTTLITGPSGVGKSTLAASFARQASRHGRVAIYLFEEELPFYFKRADDLAMGLSALQHDGLLAIEQVEPMRYLADEFLDKVRHETQATDTRLVVLDSVSGFELSLNGENLKERVHAFAKGLARRGISVLLINEIQAISGPMTLTERGISYLADNVLLLNYREENKRMGKMLGVLKKRTGSFDTRICPYRIGPGGVRLLDDEVEASLLNRGNPS</sequence>
<dbReference type="GO" id="GO:0004674">
    <property type="term" value="F:protein serine/threonine kinase activity"/>
    <property type="evidence" value="ECO:0007669"/>
    <property type="project" value="UniProtKB-EC"/>
</dbReference>
<keyword evidence="8" id="KW-0238">DNA-binding</keyword>
<dbReference type="GO" id="GO:0006281">
    <property type="term" value="P:DNA repair"/>
    <property type="evidence" value="ECO:0007669"/>
    <property type="project" value="UniProtKB-KW"/>
</dbReference>
<evidence type="ECO:0000256" key="4">
    <source>
        <dbReference type="ARBA" id="ARBA00022737"/>
    </source>
</evidence>
<evidence type="ECO:0000256" key="6">
    <source>
        <dbReference type="ARBA" id="ARBA00022777"/>
    </source>
</evidence>
<keyword evidence="6" id="KW-0418">Kinase</keyword>
<dbReference type="GO" id="GO:0003677">
    <property type="term" value="F:DNA binding"/>
    <property type="evidence" value="ECO:0007669"/>
    <property type="project" value="UniProtKB-KW"/>
</dbReference>
<proteinExistence type="predicted"/>
<keyword evidence="5" id="KW-0227">DNA damage</keyword>
<dbReference type="PROSITE" id="PS51146">
    <property type="entry name" value="KAIC"/>
    <property type="match status" value="2"/>
</dbReference>
<evidence type="ECO:0000256" key="5">
    <source>
        <dbReference type="ARBA" id="ARBA00022763"/>
    </source>
</evidence>
<dbReference type="Proteomes" id="UP000267400">
    <property type="component" value="Unassembled WGS sequence"/>
</dbReference>
<evidence type="ECO:0000256" key="9">
    <source>
        <dbReference type="ARBA" id="ARBA00023204"/>
    </source>
</evidence>